<evidence type="ECO:0000313" key="3">
    <source>
        <dbReference type="WBParaSite" id="OFLC_0000968001-mRNA-1"/>
    </source>
</evidence>
<gene>
    <name evidence="1" type="ORF">OFLC_LOCUS9679</name>
</gene>
<reference evidence="3" key="1">
    <citation type="submission" date="2016-06" db="UniProtKB">
        <authorList>
            <consortium name="WormBaseParasite"/>
        </authorList>
    </citation>
    <scope>IDENTIFICATION</scope>
</reference>
<dbReference type="Proteomes" id="UP000267606">
    <property type="component" value="Unassembled WGS sequence"/>
</dbReference>
<sequence>MTNDNLLIMKLTANFEILSESQSQNRSVTTVKATCALKDRPALRLDSRLVCKYEVLAVIGKGSFSQVRFVTVIELFGS</sequence>
<evidence type="ECO:0000313" key="1">
    <source>
        <dbReference type="EMBL" id="VDO62416.1"/>
    </source>
</evidence>
<accession>A0A183HQB9</accession>
<proteinExistence type="predicted"/>
<keyword evidence="2" id="KW-1185">Reference proteome</keyword>
<dbReference type="WBParaSite" id="OFLC_0000968001-mRNA-1">
    <property type="protein sequence ID" value="OFLC_0000968001-mRNA-1"/>
    <property type="gene ID" value="OFLC_0000968001"/>
</dbReference>
<dbReference type="AlphaFoldDB" id="A0A183HQB9"/>
<reference evidence="1 2" key="2">
    <citation type="submission" date="2018-11" db="EMBL/GenBank/DDBJ databases">
        <authorList>
            <consortium name="Pathogen Informatics"/>
        </authorList>
    </citation>
    <scope>NUCLEOTIDE SEQUENCE [LARGE SCALE GENOMIC DNA]</scope>
</reference>
<protein>
    <submittedName>
        <fullName evidence="3">Protein kinase domain-containing protein</fullName>
    </submittedName>
</protein>
<dbReference type="EMBL" id="UZAJ01012136">
    <property type="protein sequence ID" value="VDO62416.1"/>
    <property type="molecule type" value="Genomic_DNA"/>
</dbReference>
<name>A0A183HQB9_9BILA</name>
<evidence type="ECO:0000313" key="2">
    <source>
        <dbReference type="Proteomes" id="UP000267606"/>
    </source>
</evidence>
<organism evidence="3">
    <name type="scientific">Onchocerca flexuosa</name>
    <dbReference type="NCBI Taxonomy" id="387005"/>
    <lineage>
        <taxon>Eukaryota</taxon>
        <taxon>Metazoa</taxon>
        <taxon>Ecdysozoa</taxon>
        <taxon>Nematoda</taxon>
        <taxon>Chromadorea</taxon>
        <taxon>Rhabditida</taxon>
        <taxon>Spirurina</taxon>
        <taxon>Spiruromorpha</taxon>
        <taxon>Filarioidea</taxon>
        <taxon>Onchocercidae</taxon>
        <taxon>Onchocerca</taxon>
    </lineage>
</organism>
<dbReference type="STRING" id="387005.A0A183HQB9"/>